<name>A0A1V2ER52_9SPHN</name>
<evidence type="ECO:0008006" key="3">
    <source>
        <dbReference type="Google" id="ProtNLM"/>
    </source>
</evidence>
<sequence>MGERGPELFVPTAAGTVLPTPAGRGSRDVRVSIAVNASAEAAPAALARSSRQVARAVKAALAGVED</sequence>
<evidence type="ECO:0000313" key="2">
    <source>
        <dbReference type="Proteomes" id="UP000188729"/>
    </source>
</evidence>
<gene>
    <name evidence="1" type="ORF">SPHI_28940</name>
</gene>
<reference evidence="1 2" key="1">
    <citation type="submission" date="2016-11" db="EMBL/GenBank/DDBJ databases">
        <title>Genome sequence of Sphingomonas jeddahensis G39.</title>
        <authorList>
            <person name="Poehlein A."/>
            <person name="Wuebbeler J.H."/>
            <person name="Steinbuechel A."/>
            <person name="Daniel R."/>
        </authorList>
    </citation>
    <scope>NUCLEOTIDE SEQUENCE [LARGE SCALE GENOMIC DNA]</scope>
    <source>
        <strain evidence="1 2">G39</strain>
    </source>
</reference>
<dbReference type="STRING" id="1915074.SPHI_28940"/>
<organism evidence="1 2">
    <name type="scientific">Sphingomonas jeddahensis</name>
    <dbReference type="NCBI Taxonomy" id="1915074"/>
    <lineage>
        <taxon>Bacteria</taxon>
        <taxon>Pseudomonadati</taxon>
        <taxon>Pseudomonadota</taxon>
        <taxon>Alphaproteobacteria</taxon>
        <taxon>Sphingomonadales</taxon>
        <taxon>Sphingomonadaceae</taxon>
        <taxon>Sphingomonas</taxon>
    </lineage>
</organism>
<dbReference type="Proteomes" id="UP000188729">
    <property type="component" value="Unassembled WGS sequence"/>
</dbReference>
<keyword evidence="2" id="KW-1185">Reference proteome</keyword>
<proteinExistence type="predicted"/>
<protein>
    <recommendedName>
        <fullName evidence="3">Tail tape measure protein</fullName>
    </recommendedName>
</protein>
<dbReference type="AlphaFoldDB" id="A0A1V2ER52"/>
<comment type="caution">
    <text evidence="1">The sequence shown here is derived from an EMBL/GenBank/DDBJ whole genome shotgun (WGS) entry which is preliminary data.</text>
</comment>
<accession>A0A1V2ER52</accession>
<dbReference type="EMBL" id="MPSB01000021">
    <property type="protein sequence ID" value="ONF94955.1"/>
    <property type="molecule type" value="Genomic_DNA"/>
</dbReference>
<evidence type="ECO:0000313" key="1">
    <source>
        <dbReference type="EMBL" id="ONF94955.1"/>
    </source>
</evidence>